<proteinExistence type="predicted"/>
<reference evidence="1" key="1">
    <citation type="journal article" date="2014" name="Int. J. Syst. Evol. Microbiol.">
        <title>Complete genome sequence of Corynebacterium casei LMG S-19264T (=DSM 44701T), isolated from a smear-ripened cheese.</title>
        <authorList>
            <consortium name="US DOE Joint Genome Institute (JGI-PGF)"/>
            <person name="Walter F."/>
            <person name="Albersmeier A."/>
            <person name="Kalinowski J."/>
            <person name="Ruckert C."/>
        </authorList>
    </citation>
    <scope>NUCLEOTIDE SEQUENCE</scope>
    <source>
        <strain evidence="1">CGMCC 4.5737</strain>
    </source>
</reference>
<dbReference type="Proteomes" id="UP000637578">
    <property type="component" value="Unassembled WGS sequence"/>
</dbReference>
<comment type="caution">
    <text evidence="1">The sequence shown here is derived from an EMBL/GenBank/DDBJ whole genome shotgun (WGS) entry which is preliminary data.</text>
</comment>
<keyword evidence="2" id="KW-1185">Reference proteome</keyword>
<name>A0A8J3CGW3_9PSEU</name>
<accession>A0A8J3CGW3</accession>
<dbReference type="EMBL" id="BMMK01000031">
    <property type="protein sequence ID" value="GGM73616.1"/>
    <property type="molecule type" value="Genomic_DNA"/>
</dbReference>
<gene>
    <name evidence="1" type="ORF">GCM10012275_50410</name>
</gene>
<reference evidence="1" key="2">
    <citation type="submission" date="2020-09" db="EMBL/GenBank/DDBJ databases">
        <authorList>
            <person name="Sun Q."/>
            <person name="Zhou Y."/>
        </authorList>
    </citation>
    <scope>NUCLEOTIDE SEQUENCE</scope>
    <source>
        <strain evidence="1">CGMCC 4.5737</strain>
    </source>
</reference>
<evidence type="ECO:0000313" key="1">
    <source>
        <dbReference type="EMBL" id="GGM73616.1"/>
    </source>
</evidence>
<protein>
    <submittedName>
        <fullName evidence="1">Uncharacterized protein</fullName>
    </submittedName>
</protein>
<sequence>MSSSLPAWLRTTQPGRFAPHGPATVTVVTAARDVDVPTPWSLTGDTVRGHRVILRSDQPGRPTVLAVFERPIGQPVWSQVIPELTADTVETWPARRQPHAQILDHQFCTWLTKQVKVQG</sequence>
<evidence type="ECO:0000313" key="2">
    <source>
        <dbReference type="Proteomes" id="UP000637578"/>
    </source>
</evidence>
<organism evidence="1 2">
    <name type="scientific">Longimycelium tulufanense</name>
    <dbReference type="NCBI Taxonomy" id="907463"/>
    <lineage>
        <taxon>Bacteria</taxon>
        <taxon>Bacillati</taxon>
        <taxon>Actinomycetota</taxon>
        <taxon>Actinomycetes</taxon>
        <taxon>Pseudonocardiales</taxon>
        <taxon>Pseudonocardiaceae</taxon>
        <taxon>Longimycelium</taxon>
    </lineage>
</organism>
<dbReference type="AlphaFoldDB" id="A0A8J3CGW3"/>
<dbReference type="RefSeq" id="WP_189060912.1">
    <property type="nucleotide sequence ID" value="NZ_BMMK01000031.1"/>
</dbReference>